<organism evidence="2 3">
    <name type="scientific">Toxoplasma gondii MAS</name>
    <dbReference type="NCBI Taxonomy" id="943118"/>
    <lineage>
        <taxon>Eukaryota</taxon>
        <taxon>Sar</taxon>
        <taxon>Alveolata</taxon>
        <taxon>Apicomplexa</taxon>
        <taxon>Conoidasida</taxon>
        <taxon>Coccidia</taxon>
        <taxon>Eucoccidiorida</taxon>
        <taxon>Eimeriorina</taxon>
        <taxon>Sarcocystidae</taxon>
        <taxon>Toxoplasma</taxon>
    </lineage>
</organism>
<comment type="caution">
    <text evidence="2">The sequence shown here is derived from an EMBL/GenBank/DDBJ whole genome shotgun (WGS) entry which is preliminary data.</text>
</comment>
<sequence>EEIASQLQSLDLSDGSKKKRRTRGQTGKNATATGSVEKLAEVHDQAKRKDSIHQWIISALQRNEDGSGVEVSQLFTLVSEKAKAAGMKDFTEAEMRQELTELDSRDSAPLLDTEKQQTLWSAPFKWRERGEEDLRKLETTAITFDLGGRPVPRGKRRGGANGVLRTASSFAPPAGGQRPGRPRLVTSHRGN</sequence>
<accession>A0A086QE88</accession>
<feature type="region of interest" description="Disordered" evidence="1">
    <location>
        <begin position="146"/>
        <end position="191"/>
    </location>
</feature>
<name>A0A086QE88_TOXGO</name>
<feature type="compositionally biased region" description="Basic and acidic residues" evidence="1">
    <location>
        <begin position="38"/>
        <end position="49"/>
    </location>
</feature>
<feature type="compositionally biased region" description="Low complexity" evidence="1">
    <location>
        <begin position="1"/>
        <end position="13"/>
    </location>
</feature>
<feature type="region of interest" description="Disordered" evidence="1">
    <location>
        <begin position="1"/>
        <end position="49"/>
    </location>
</feature>
<evidence type="ECO:0000313" key="2">
    <source>
        <dbReference type="EMBL" id="KFH10920.1"/>
    </source>
</evidence>
<protein>
    <submittedName>
        <fullName evidence="2">MCM2/3/5 family protein</fullName>
    </submittedName>
</protein>
<gene>
    <name evidence="2" type="ORF">TGMAS_216730B</name>
</gene>
<dbReference type="EMBL" id="AEXC02001711">
    <property type="protein sequence ID" value="KFH10920.1"/>
    <property type="molecule type" value="Genomic_DNA"/>
</dbReference>
<reference evidence="2 3" key="1">
    <citation type="submission" date="2014-04" db="EMBL/GenBank/DDBJ databases">
        <authorList>
            <person name="Sibley D."/>
            <person name="Venepally P."/>
            <person name="Karamycheva S."/>
            <person name="Hadjithomas M."/>
            <person name="Khan A."/>
            <person name="Brunk B."/>
            <person name="Roos D."/>
            <person name="Caler E."/>
            <person name="Lorenzi H."/>
        </authorList>
    </citation>
    <scope>NUCLEOTIDE SEQUENCE [LARGE SCALE GENOMIC DNA]</scope>
    <source>
        <strain evidence="2 3">MAS</strain>
    </source>
</reference>
<feature type="non-terminal residue" evidence="2">
    <location>
        <position position="1"/>
    </location>
</feature>
<dbReference type="AlphaFoldDB" id="A0A086QE88"/>
<evidence type="ECO:0000256" key="1">
    <source>
        <dbReference type="SAM" id="MobiDB-lite"/>
    </source>
</evidence>
<dbReference type="VEuPathDB" id="ToxoDB:TGMAS_216730B"/>
<dbReference type="Proteomes" id="UP000028821">
    <property type="component" value="Unassembled WGS sequence"/>
</dbReference>
<proteinExistence type="predicted"/>
<evidence type="ECO:0000313" key="3">
    <source>
        <dbReference type="Proteomes" id="UP000028821"/>
    </source>
</evidence>